<feature type="domain" description="BED-type" evidence="9">
    <location>
        <begin position="9"/>
        <end position="44"/>
    </location>
</feature>
<evidence type="ECO:0000256" key="8">
    <source>
        <dbReference type="ARBA" id="ARBA00023242"/>
    </source>
</evidence>
<evidence type="ECO:0000256" key="1">
    <source>
        <dbReference type="ARBA" id="ARBA00004123"/>
    </source>
</evidence>
<dbReference type="InterPro" id="IPR008906">
    <property type="entry name" value="HATC_C_dom"/>
</dbReference>
<accession>A0ABM3MJP8</accession>
<dbReference type="Pfam" id="PF05699">
    <property type="entry name" value="Dimer_Tnp_hAT"/>
    <property type="match status" value="1"/>
</dbReference>
<keyword evidence="12" id="KW-1185">Reference proteome</keyword>
<dbReference type="InterPro" id="IPR003656">
    <property type="entry name" value="Znf_BED"/>
</dbReference>
<dbReference type="Pfam" id="PF04937">
    <property type="entry name" value="DUF659"/>
    <property type="match status" value="1"/>
</dbReference>
<evidence type="ECO:0000256" key="3">
    <source>
        <dbReference type="ARBA" id="ARBA00022771"/>
    </source>
</evidence>
<evidence type="ECO:0000256" key="6">
    <source>
        <dbReference type="ARBA" id="ARBA00023125"/>
    </source>
</evidence>
<comment type="subcellular location">
    <subcellularLocation>
        <location evidence="1">Nucleus</location>
    </subcellularLocation>
</comment>
<keyword evidence="8" id="KW-0539">Nucleus</keyword>
<evidence type="ECO:0000256" key="5">
    <source>
        <dbReference type="ARBA" id="ARBA00023015"/>
    </source>
</evidence>
<dbReference type="InterPro" id="IPR052035">
    <property type="entry name" value="ZnF_BED_domain_contain"/>
</dbReference>
<evidence type="ECO:0000256" key="2">
    <source>
        <dbReference type="ARBA" id="ARBA00022723"/>
    </source>
</evidence>
<keyword evidence="5" id="KW-0805">Transcription regulation</keyword>
<reference evidence="13" key="1">
    <citation type="submission" date="2025-08" db="UniProtKB">
        <authorList>
            <consortium name="RefSeq"/>
        </authorList>
    </citation>
    <scope>IDENTIFICATION</scope>
    <source>
        <tissue evidence="13">Whole larvae</tissue>
    </source>
</reference>
<dbReference type="InterPro" id="IPR012337">
    <property type="entry name" value="RNaseH-like_sf"/>
</dbReference>
<gene>
    <name evidence="13" type="primary">LOC128200864</name>
</gene>
<evidence type="ECO:0000259" key="9">
    <source>
        <dbReference type="Pfam" id="PF02892"/>
    </source>
</evidence>
<keyword evidence="6" id="KW-0238">DNA-binding</keyword>
<feature type="domain" description="DUF659" evidence="10">
    <location>
        <begin position="139"/>
        <end position="286"/>
    </location>
</feature>
<dbReference type="Pfam" id="PF02892">
    <property type="entry name" value="zf-BED"/>
    <property type="match status" value="1"/>
</dbReference>
<dbReference type="InterPro" id="IPR007021">
    <property type="entry name" value="DUF659"/>
</dbReference>
<organism evidence="12 13">
    <name type="scientific">Galleria mellonella</name>
    <name type="common">Greater wax moth</name>
    <dbReference type="NCBI Taxonomy" id="7137"/>
    <lineage>
        <taxon>Eukaryota</taxon>
        <taxon>Metazoa</taxon>
        <taxon>Ecdysozoa</taxon>
        <taxon>Arthropoda</taxon>
        <taxon>Hexapoda</taxon>
        <taxon>Insecta</taxon>
        <taxon>Pterygota</taxon>
        <taxon>Neoptera</taxon>
        <taxon>Endopterygota</taxon>
        <taxon>Lepidoptera</taxon>
        <taxon>Glossata</taxon>
        <taxon>Ditrysia</taxon>
        <taxon>Pyraloidea</taxon>
        <taxon>Pyralidae</taxon>
        <taxon>Galleriinae</taxon>
        <taxon>Galleria</taxon>
    </lineage>
</organism>
<dbReference type="PANTHER" id="PTHR46481:SF10">
    <property type="entry name" value="ZINC FINGER BED DOMAIN-CONTAINING PROTEIN 39"/>
    <property type="match status" value="1"/>
</dbReference>
<keyword evidence="7" id="KW-0804">Transcription</keyword>
<keyword evidence="3" id="KW-0863">Zinc-finger</keyword>
<evidence type="ECO:0000256" key="4">
    <source>
        <dbReference type="ARBA" id="ARBA00022833"/>
    </source>
</evidence>
<dbReference type="GeneID" id="128200864"/>
<evidence type="ECO:0000259" key="10">
    <source>
        <dbReference type="Pfam" id="PF04937"/>
    </source>
</evidence>
<evidence type="ECO:0000313" key="12">
    <source>
        <dbReference type="Proteomes" id="UP001652740"/>
    </source>
</evidence>
<feature type="domain" description="HAT C-terminal dimerisation" evidence="11">
    <location>
        <begin position="504"/>
        <end position="567"/>
    </location>
</feature>
<name>A0ABM3MJP8_GALME</name>
<evidence type="ECO:0000256" key="7">
    <source>
        <dbReference type="ARBA" id="ARBA00023163"/>
    </source>
</evidence>
<keyword evidence="4" id="KW-0862">Zinc</keyword>
<dbReference type="RefSeq" id="XP_052751609.1">
    <property type="nucleotide sequence ID" value="XM_052895649.1"/>
</dbReference>
<evidence type="ECO:0000259" key="11">
    <source>
        <dbReference type="Pfam" id="PF05699"/>
    </source>
</evidence>
<dbReference type="Proteomes" id="UP001652740">
    <property type="component" value="Unplaced"/>
</dbReference>
<proteinExistence type="predicted"/>
<dbReference type="SUPFAM" id="SSF53098">
    <property type="entry name" value="Ribonuclease H-like"/>
    <property type="match status" value="1"/>
</dbReference>
<sequence length="625" mass="71586">MGRPKDLRIWEHYRTLPNKSVSCKLCNKVYKFSNAAKMLQHLITCPKSPETLKDSMKLIKDSSSKTKMSGLSEIETNDSFISPSSSANTTINAEFQDTDDHIKTELARAIFVTGTPLSMVQHPLWIQFFEKLQPKFKIPSRKALATKYLDKIYREMRFELNEELNACSYLHLQCDGWSNLRNEGIINFLISKPQPAYVKSLNTESNPHTSEYLSQEVEKVMKVYGANKFLVLIGDNARNIQKAFELTKLKYPHVVPLGCCARFLNLLCQDIVKIQEVTVFIMQAINIIKTVKRSQRLSSLLIKSRQGEDSTQTLKLPCATRWGSHVTSLKSLKANKIALQILTVREDVVISRDIKDLILSDDFWTKTGECISILEPVTESIFYLESDQNRLHRTYITSTFRDVQAKIRFALNEISTLSEESKQQILTSVSSRCNMAMRPIHFAAYILDPRTLGVELTQEEELKGMEFIYNLSQHLSLSNVMADLACYKAKENFWARGFVWSSLDSIEPLIWWKGICGSTELSKVAIRILSAPCTSAATERSFSIQGYIHNNKRNRLTTERTEKISFICYNWNLKHKAECEDIQFNEENTLEAFIEQVNEHNSLDEIEPIEPIQFIACNNSESDSD</sequence>
<keyword evidence="2" id="KW-0479">Metal-binding</keyword>
<protein>
    <submittedName>
        <fullName evidence="13">Uncharacterized protein LOC128200864</fullName>
    </submittedName>
</protein>
<evidence type="ECO:0000313" key="13">
    <source>
        <dbReference type="RefSeq" id="XP_052751609.1"/>
    </source>
</evidence>
<dbReference type="PANTHER" id="PTHR46481">
    <property type="entry name" value="ZINC FINGER BED DOMAIN-CONTAINING PROTEIN 4"/>
    <property type="match status" value="1"/>
</dbReference>